<dbReference type="Pfam" id="PF01402">
    <property type="entry name" value="RHH_1"/>
    <property type="match status" value="1"/>
</dbReference>
<dbReference type="Gene3D" id="1.10.1220.10">
    <property type="entry name" value="Met repressor-like"/>
    <property type="match status" value="1"/>
</dbReference>
<dbReference type="EMBL" id="CP023737">
    <property type="protein sequence ID" value="ATQ69036.1"/>
    <property type="molecule type" value="Genomic_DNA"/>
</dbReference>
<dbReference type="SUPFAM" id="SSF47598">
    <property type="entry name" value="Ribbon-helix-helix"/>
    <property type="match status" value="1"/>
</dbReference>
<evidence type="ECO:0000313" key="3">
    <source>
        <dbReference type="EMBL" id="ATQ69036.1"/>
    </source>
</evidence>
<accession>A0A2D2D251</accession>
<name>A0A2D2D251_METT3</name>
<feature type="domain" description="Ribbon-helix-helix protein CopG" evidence="2">
    <location>
        <begin position="4"/>
        <end position="39"/>
    </location>
</feature>
<evidence type="ECO:0000259" key="2">
    <source>
        <dbReference type="Pfam" id="PF01402"/>
    </source>
</evidence>
<dbReference type="AlphaFoldDB" id="A0A2D2D251"/>
<dbReference type="RefSeq" id="WP_003611838.1">
    <property type="nucleotide sequence ID" value="NZ_ADVE02000001.1"/>
</dbReference>
<gene>
    <name evidence="3" type="ORF">CQW49_15005</name>
</gene>
<dbReference type="STRING" id="595536.GCA_000178815_02178"/>
<organism evidence="3 4">
    <name type="scientific">Methylosinus trichosporium (strain ATCC 35070 / NCIMB 11131 / UNIQEM 75 / OB3b)</name>
    <dbReference type="NCBI Taxonomy" id="595536"/>
    <lineage>
        <taxon>Bacteria</taxon>
        <taxon>Pseudomonadati</taxon>
        <taxon>Pseudomonadota</taxon>
        <taxon>Alphaproteobacteria</taxon>
        <taxon>Hyphomicrobiales</taxon>
        <taxon>Methylocystaceae</taxon>
        <taxon>Methylosinus</taxon>
    </lineage>
</organism>
<keyword evidence="1" id="KW-0175">Coiled coil</keyword>
<evidence type="ECO:0000313" key="4">
    <source>
        <dbReference type="Proteomes" id="UP000230709"/>
    </source>
</evidence>
<reference evidence="4" key="1">
    <citation type="submission" date="2017-10" db="EMBL/GenBank/DDBJ databases">
        <title>Completed PacBio SMRT sequence of Methylosinus trichosporium OB3b reveals presence of a third large plasmid.</title>
        <authorList>
            <person name="Charles T.C."/>
            <person name="Lynch M.D.J."/>
            <person name="Heil J.R."/>
            <person name="Cheng J."/>
        </authorList>
    </citation>
    <scope>NUCLEOTIDE SEQUENCE [LARGE SCALE GENOMIC DNA]</scope>
    <source>
        <strain evidence="4">OB3b</strain>
    </source>
</reference>
<feature type="coiled-coil region" evidence="1">
    <location>
        <begin position="49"/>
        <end position="76"/>
    </location>
</feature>
<dbReference type="InterPro" id="IPR010985">
    <property type="entry name" value="Ribbon_hlx_hlx"/>
</dbReference>
<evidence type="ECO:0000256" key="1">
    <source>
        <dbReference type="SAM" id="Coils"/>
    </source>
</evidence>
<dbReference type="InterPro" id="IPR013321">
    <property type="entry name" value="Arc_rbn_hlx_hlx"/>
</dbReference>
<dbReference type="InterPro" id="IPR002145">
    <property type="entry name" value="CopG"/>
</dbReference>
<dbReference type="KEGG" id="mtw:CQW49_15005"/>
<sequence>MRDRLNVSLPVEMIARINELAAQKRLTRSAIVEAAVASFLSPDGADRMEAAFTRRLDRLTRQVQRLERNSGLTTEALALFVRFWLTVTPPLPPEAQSSAQVKGRERYEGFIEALGRRLNQGRTLLDEIPRDMFRGNQADENVTDSHE</sequence>
<dbReference type="Proteomes" id="UP000230709">
    <property type="component" value="Chromosome"/>
</dbReference>
<protein>
    <submittedName>
        <fullName evidence="3">CopG family transcriptional regulator</fullName>
    </submittedName>
</protein>
<dbReference type="GO" id="GO:0006355">
    <property type="term" value="P:regulation of DNA-templated transcription"/>
    <property type="evidence" value="ECO:0007669"/>
    <property type="project" value="InterPro"/>
</dbReference>
<keyword evidence="4" id="KW-1185">Reference proteome</keyword>
<proteinExistence type="predicted"/>